<proteinExistence type="predicted"/>
<name>A0ABX1KLV9_9GAMM</name>
<keyword evidence="1" id="KW-0175">Coiled coil</keyword>
<evidence type="ECO:0000256" key="1">
    <source>
        <dbReference type="SAM" id="Coils"/>
    </source>
</evidence>
<dbReference type="Gene3D" id="1.10.287.1080">
    <property type="entry name" value="MazG-like"/>
    <property type="match status" value="1"/>
</dbReference>
<evidence type="ECO:0000313" key="2">
    <source>
        <dbReference type="EMBL" id="NLQ22314.1"/>
    </source>
</evidence>
<feature type="coiled-coil region" evidence="1">
    <location>
        <begin position="28"/>
        <end position="55"/>
    </location>
</feature>
<dbReference type="RefSeq" id="WP_168823761.1">
    <property type="nucleotide sequence ID" value="NZ_JABAEB010000003.1"/>
</dbReference>
<accession>A0ABX1KLV9</accession>
<comment type="caution">
    <text evidence="2">The sequence shown here is derived from an EMBL/GenBank/DDBJ whole genome shotgun (WGS) entry which is preliminary data.</text>
</comment>
<protein>
    <submittedName>
        <fullName evidence="2">Uncharacterized protein</fullName>
    </submittedName>
</protein>
<dbReference type="EMBL" id="JABAEB010000003">
    <property type="protein sequence ID" value="NLQ22314.1"/>
    <property type="molecule type" value="Genomic_DNA"/>
</dbReference>
<reference evidence="2 3" key="1">
    <citation type="submission" date="2020-04" db="EMBL/GenBank/DDBJ databases">
        <title>The first description of lens atrophy caused by putative novel Shewanella sp. that is a new emerging pathogen for cultured rainbow trout?</title>
        <authorList>
            <person name="Saticioglu I.B."/>
            <person name="Duman M."/>
            <person name="Altun S."/>
        </authorList>
    </citation>
    <scope>NUCLEOTIDE SEQUENCE [LARGE SCALE GENOMIC DNA]</scope>
    <source>
        <strain evidence="2 3">S-1</strain>
    </source>
</reference>
<keyword evidence="3" id="KW-1185">Reference proteome</keyword>
<dbReference type="SUPFAM" id="SSF101386">
    <property type="entry name" value="all-alpha NTP pyrophosphatases"/>
    <property type="match status" value="1"/>
</dbReference>
<evidence type="ECO:0000313" key="3">
    <source>
        <dbReference type="Proteomes" id="UP000527352"/>
    </source>
</evidence>
<dbReference type="Proteomes" id="UP000527352">
    <property type="component" value="Unassembled WGS sequence"/>
</dbReference>
<sequence length="156" mass="17367">MTTKRRVFLDGNGSRQINVEGLGAYVPATDLLDVKQKLGTEIQQLKDQVNAMKVDIEILDHGMPINRIAAKQFDWVERMGWHNKTVLEALALIASEVGEAVNECRGEAPSDCFGTELADIILRVTDLAHWQGIDLAKTIANKMAINEQRGTRGRRI</sequence>
<gene>
    <name evidence="2" type="ORF">HGO26_05395</name>
</gene>
<organism evidence="2 3">
    <name type="scientific">Shewanella oncorhynchi</name>
    <dbReference type="NCBI Taxonomy" id="2726434"/>
    <lineage>
        <taxon>Bacteria</taxon>
        <taxon>Pseudomonadati</taxon>
        <taxon>Pseudomonadota</taxon>
        <taxon>Gammaproteobacteria</taxon>
        <taxon>Alteromonadales</taxon>
        <taxon>Shewanellaceae</taxon>
        <taxon>Shewanella</taxon>
    </lineage>
</organism>